<evidence type="ECO:0000313" key="3">
    <source>
        <dbReference type="Proteomes" id="UP000611796"/>
    </source>
</evidence>
<organism evidence="2 3">
    <name type="scientific">Paeniclostridium hominis</name>
    <dbReference type="NCBI Taxonomy" id="2764329"/>
    <lineage>
        <taxon>Bacteria</taxon>
        <taxon>Bacillati</taxon>
        <taxon>Bacillota</taxon>
        <taxon>Clostridia</taxon>
        <taxon>Peptostreptococcales</taxon>
        <taxon>Peptostreptococcaceae</taxon>
        <taxon>Paeniclostridium</taxon>
    </lineage>
</organism>
<keyword evidence="3" id="KW-1185">Reference proteome</keyword>
<dbReference type="EMBL" id="JACRWD010000001">
    <property type="protein sequence ID" value="MBC6003674.1"/>
    <property type="molecule type" value="Genomic_DNA"/>
</dbReference>
<dbReference type="RefSeq" id="WP_187005888.1">
    <property type="nucleotide sequence ID" value="NZ_JACRWD010000001.1"/>
</dbReference>
<proteinExistence type="predicted"/>
<reference evidence="2 3" key="1">
    <citation type="submission" date="2020-08" db="EMBL/GenBank/DDBJ databases">
        <authorList>
            <person name="Liu C."/>
            <person name="Sun Q."/>
        </authorList>
    </citation>
    <scope>NUCLEOTIDE SEQUENCE [LARGE SCALE GENOMIC DNA]</scope>
    <source>
        <strain evidence="2 3">NSJ-45</strain>
    </source>
</reference>
<dbReference type="PANTHER" id="PTHR30336:SF4">
    <property type="entry name" value="ENVELOPE BIOGENESIS FACTOR ELYC"/>
    <property type="match status" value="1"/>
</dbReference>
<dbReference type="InterPro" id="IPR051599">
    <property type="entry name" value="Cell_Envelope_Assoc"/>
</dbReference>
<protein>
    <submittedName>
        <fullName evidence="2">YdcF family protein</fullName>
    </submittedName>
</protein>
<dbReference type="PANTHER" id="PTHR30336">
    <property type="entry name" value="INNER MEMBRANE PROTEIN, PROBABLE PERMEASE"/>
    <property type="match status" value="1"/>
</dbReference>
<dbReference type="Gene3D" id="3.40.50.620">
    <property type="entry name" value="HUPs"/>
    <property type="match status" value="1"/>
</dbReference>
<feature type="domain" description="DUF218" evidence="1">
    <location>
        <begin position="21"/>
        <end position="174"/>
    </location>
</feature>
<name>A0ABR7K3K0_9FIRM</name>
<evidence type="ECO:0000313" key="2">
    <source>
        <dbReference type="EMBL" id="MBC6003674.1"/>
    </source>
</evidence>
<gene>
    <name evidence="2" type="ORF">H8891_07655</name>
</gene>
<dbReference type="Pfam" id="PF02698">
    <property type="entry name" value="DUF218"/>
    <property type="match status" value="1"/>
</dbReference>
<dbReference type="InterPro" id="IPR014729">
    <property type="entry name" value="Rossmann-like_a/b/a_fold"/>
</dbReference>
<dbReference type="CDD" id="cd06259">
    <property type="entry name" value="YdcF-like"/>
    <property type="match status" value="1"/>
</dbReference>
<dbReference type="InterPro" id="IPR003848">
    <property type="entry name" value="DUF218"/>
</dbReference>
<sequence length="205" mass="23780">MKYIDDITKFIFISDELKKSDIIFIPGGSYAEIAETAAMLWNDGYASFILPSGKFGVNRGYFPGPRSKSNVYNKIYDTEWEFLNDVLIKNGVKQQYILREDKATYTFENAIFSKKITDELDIDVNTAIICCKAFHARRCLMCYESVYPNTKFIVYPTETQGINKHNWFNTKEGIDKVMGEVERCGSQFKDVIKEYYLTQKESNNF</sequence>
<evidence type="ECO:0000259" key="1">
    <source>
        <dbReference type="Pfam" id="PF02698"/>
    </source>
</evidence>
<accession>A0ABR7K3K0</accession>
<dbReference type="Proteomes" id="UP000611796">
    <property type="component" value="Unassembled WGS sequence"/>
</dbReference>
<comment type="caution">
    <text evidence="2">The sequence shown here is derived from an EMBL/GenBank/DDBJ whole genome shotgun (WGS) entry which is preliminary data.</text>
</comment>